<dbReference type="PANTHER" id="PTHR33608">
    <property type="entry name" value="BLL2464 PROTEIN"/>
    <property type="match status" value="1"/>
</dbReference>
<dbReference type="InterPro" id="IPR002881">
    <property type="entry name" value="DUF58"/>
</dbReference>
<dbReference type="AlphaFoldDB" id="A0ABD6DRP4"/>
<dbReference type="RefSeq" id="WP_256401723.1">
    <property type="nucleotide sequence ID" value="NZ_JANHJR010000004.1"/>
</dbReference>
<protein>
    <submittedName>
        <fullName evidence="2">DUF58 domain-containing protein</fullName>
    </submittedName>
</protein>
<organism evidence="2 3">
    <name type="scientific">Haloarchaeobius litoreus</name>
    <dbReference type="NCBI Taxonomy" id="755306"/>
    <lineage>
        <taxon>Archaea</taxon>
        <taxon>Methanobacteriati</taxon>
        <taxon>Methanobacteriota</taxon>
        <taxon>Stenosarchaea group</taxon>
        <taxon>Halobacteria</taxon>
        <taxon>Halobacteriales</taxon>
        <taxon>Halorubellaceae</taxon>
        <taxon>Haloarchaeobius</taxon>
    </lineage>
</organism>
<reference evidence="2 3" key="1">
    <citation type="journal article" date="2019" name="Int. J. Syst. Evol. Microbiol.">
        <title>The Global Catalogue of Microorganisms (GCM) 10K type strain sequencing project: providing services to taxonomists for standard genome sequencing and annotation.</title>
        <authorList>
            <consortium name="The Broad Institute Genomics Platform"/>
            <consortium name="The Broad Institute Genome Sequencing Center for Infectious Disease"/>
            <person name="Wu L."/>
            <person name="Ma J."/>
        </authorList>
    </citation>
    <scope>NUCLEOTIDE SEQUENCE [LARGE SCALE GENOMIC DNA]</scope>
    <source>
        <strain evidence="2 3">CGMCC 1.10390</strain>
    </source>
</reference>
<evidence type="ECO:0000313" key="3">
    <source>
        <dbReference type="Proteomes" id="UP001597034"/>
    </source>
</evidence>
<evidence type="ECO:0000313" key="2">
    <source>
        <dbReference type="EMBL" id="MFD1647798.1"/>
    </source>
</evidence>
<accession>A0ABD6DRP4</accession>
<dbReference type="Pfam" id="PF01882">
    <property type="entry name" value="DUF58"/>
    <property type="match status" value="1"/>
</dbReference>
<sequence>MSRFEDTNRWRGVLVFSALALVVGLAANRPSLLVLAAVGVVYAVYPEVSPAWEPELTVSRQLSETTPKNGEYVEVETTIRNEGDRPLFDLRFVDGVPPALSVVADSPRRGAVLRPGAETTYSYTVEAKRGKHRFQPATAVVRDLSGEHELETTVVGETEIDCTTDLDSSPLRPQTLDYVGRVLSAQVGQGIEFDRTREYKHGDAKNRVDWKRYARTNELATIEFRTERSVNVVVLVDARSSAYHATTDDIHAVGLCVSAAEQLLVQLLGDRNQAGVAAFGRELCWVPTGNGREHLVRAQQALATNPAFHPVPPSDDDDQDRQFQTLRERLPDGAQIILLSPLCDDWIVTTVRRLDAYGYPVSVVSPDVVQTDTLGRQLAAIERTNRVTMLRAGDVPVVEWDPEVPLGRSVAATQTRWLS</sequence>
<evidence type="ECO:0000259" key="1">
    <source>
        <dbReference type="Pfam" id="PF01882"/>
    </source>
</evidence>
<dbReference type="PANTHER" id="PTHR33608:SF6">
    <property type="entry name" value="BLL2464 PROTEIN"/>
    <property type="match status" value="1"/>
</dbReference>
<comment type="caution">
    <text evidence="2">The sequence shown here is derived from an EMBL/GenBank/DDBJ whole genome shotgun (WGS) entry which is preliminary data.</text>
</comment>
<dbReference type="EMBL" id="JBHUDO010000004">
    <property type="protein sequence ID" value="MFD1647798.1"/>
    <property type="molecule type" value="Genomic_DNA"/>
</dbReference>
<feature type="domain" description="DUF58" evidence="1">
    <location>
        <begin position="196"/>
        <end position="346"/>
    </location>
</feature>
<gene>
    <name evidence="2" type="ORF">ACFSBL_19065</name>
</gene>
<dbReference type="Proteomes" id="UP001597034">
    <property type="component" value="Unassembled WGS sequence"/>
</dbReference>
<proteinExistence type="predicted"/>
<name>A0ABD6DRP4_9EURY</name>
<keyword evidence="3" id="KW-1185">Reference proteome</keyword>